<protein>
    <submittedName>
        <fullName evidence="1">Ankyrin repeat protein</fullName>
    </submittedName>
</protein>
<accession>A0A2L2DHY7</accession>
<proteinExistence type="predicted"/>
<organism evidence="1">
    <name type="scientific">Acanthamoeba polyphaga mimivirus</name>
    <name type="common">APMV</name>
    <dbReference type="NCBI Taxonomy" id="212035"/>
    <lineage>
        <taxon>Viruses</taxon>
        <taxon>Varidnaviria</taxon>
        <taxon>Bamfordvirae</taxon>
        <taxon>Nucleocytoviricota</taxon>
        <taxon>Megaviricetes</taxon>
        <taxon>Imitervirales</taxon>
        <taxon>Mimiviridae</taxon>
        <taxon>Megamimivirinae</taxon>
        <taxon>Mimivirus</taxon>
        <taxon>Mimivirus bradfordmassiliense</taxon>
    </lineage>
</organism>
<name>A0A2L2DHY7_MIMIV</name>
<dbReference type="Proteomes" id="UP000280369">
    <property type="component" value="Segment"/>
</dbReference>
<dbReference type="Gene3D" id="1.25.40.20">
    <property type="entry name" value="Ankyrin repeat-containing domain"/>
    <property type="match status" value="1"/>
</dbReference>
<dbReference type="Pfam" id="PF12796">
    <property type="entry name" value="Ank_2"/>
    <property type="match status" value="1"/>
</dbReference>
<sequence>MKILTENEEVAKLSELMLTDKYQNIVFQKYYFAEITELSYLKMMKIMIDNGFKVPYNTCMKIACKNGLLDVVKFLIEGKYYTYKPCEYCAVTLAFEHNHVDILKYLIDNNYTKYNVRFLLKSIELVMNRKYYDSLIYISTLSDFNKRKIIMVAKKNQIDVRDIFANTSPNNVFNN</sequence>
<reference evidence="1" key="1">
    <citation type="journal article" date="2017" name="Front. Microbiol.">
        <title>Genome Characterization of the First Mimiviruses of Lineage C Isolated in Brazil.</title>
        <authorList>
            <person name="Assis F.L."/>
            <person name="Franco-Luiz A.P.M."/>
            <person name="Dos Santos R.N."/>
            <person name="Campos F.S."/>
            <person name="Dornas F.P."/>
            <person name="Borato P.V.M."/>
            <person name="Franco A.C."/>
            <person name="Abrahao J.S."/>
            <person name="Colson P."/>
            <person name="Scola B."/>
        </authorList>
    </citation>
    <scope>NUCLEOTIDE SEQUENCE [LARGE SCALE GENOMIC DNA]</scope>
</reference>
<dbReference type="InterPro" id="IPR002110">
    <property type="entry name" value="Ankyrin_rpt"/>
</dbReference>
<dbReference type="SUPFAM" id="SSF140860">
    <property type="entry name" value="Pseudo ankyrin repeat-like"/>
    <property type="match status" value="1"/>
</dbReference>
<dbReference type="EMBL" id="MG602507">
    <property type="protein sequence ID" value="AVG45774.1"/>
    <property type="molecule type" value="Genomic_DNA"/>
</dbReference>
<organismHost>
    <name type="scientific">Acanthamoeba polyphaga</name>
    <name type="common">Amoeba</name>
    <dbReference type="NCBI Taxonomy" id="5757"/>
</organismHost>
<evidence type="ECO:0000313" key="1">
    <source>
        <dbReference type="EMBL" id="AVG45774.1"/>
    </source>
</evidence>
<dbReference type="InterPro" id="IPR036770">
    <property type="entry name" value="Ankyrin_rpt-contain_sf"/>
</dbReference>